<accession>A0A0P0WJV7</accession>
<organism evidence="2 3">
    <name type="scientific">Oryza sativa subsp. japonica</name>
    <name type="common">Rice</name>
    <dbReference type="NCBI Taxonomy" id="39947"/>
    <lineage>
        <taxon>Eukaryota</taxon>
        <taxon>Viridiplantae</taxon>
        <taxon>Streptophyta</taxon>
        <taxon>Embryophyta</taxon>
        <taxon>Tracheophyta</taxon>
        <taxon>Spermatophyta</taxon>
        <taxon>Magnoliopsida</taxon>
        <taxon>Liliopsida</taxon>
        <taxon>Poales</taxon>
        <taxon>Poaceae</taxon>
        <taxon>BOP clade</taxon>
        <taxon>Oryzoideae</taxon>
        <taxon>Oryzeae</taxon>
        <taxon>Oryzinae</taxon>
        <taxon>Oryza</taxon>
        <taxon>Oryza sativa</taxon>
    </lineage>
</organism>
<feature type="region of interest" description="Disordered" evidence="1">
    <location>
        <begin position="49"/>
        <end position="116"/>
    </location>
</feature>
<protein>
    <submittedName>
        <fullName evidence="2">Os05g0267900 protein</fullName>
    </submittedName>
</protein>
<reference evidence="2 3" key="3">
    <citation type="journal article" date="2013" name="Rice">
        <title>Improvement of the Oryza sativa Nipponbare reference genome using next generation sequence and optical map data.</title>
        <authorList>
            <person name="Kawahara Y."/>
            <person name="de la Bastide M."/>
            <person name="Hamilton J.P."/>
            <person name="Kanamori H."/>
            <person name="McCombie W.R."/>
            <person name="Ouyang S."/>
            <person name="Schwartz D.C."/>
            <person name="Tanaka T."/>
            <person name="Wu J."/>
            <person name="Zhou S."/>
            <person name="Childs K.L."/>
            <person name="Davidson R.M."/>
            <person name="Lin H."/>
            <person name="Quesada-Ocampo L."/>
            <person name="Vaillancourt B."/>
            <person name="Sakai H."/>
            <person name="Lee S.S."/>
            <person name="Kim J."/>
            <person name="Numa H."/>
            <person name="Itoh T."/>
            <person name="Buell C.R."/>
            <person name="Matsumoto T."/>
        </authorList>
    </citation>
    <scope>NUCLEOTIDE SEQUENCE [LARGE SCALE GENOMIC DNA]</scope>
    <source>
        <strain evidence="3">cv. Nipponbare</strain>
    </source>
</reference>
<reference evidence="2 3" key="2">
    <citation type="journal article" date="2013" name="Plant Cell Physiol.">
        <title>Rice Annotation Project Database (RAP-DB): an integrative and interactive database for rice genomics.</title>
        <authorList>
            <person name="Sakai H."/>
            <person name="Lee S.S."/>
            <person name="Tanaka T."/>
            <person name="Numa H."/>
            <person name="Kim J."/>
            <person name="Kawahara Y."/>
            <person name="Wakimoto H."/>
            <person name="Yang C.C."/>
            <person name="Iwamoto M."/>
            <person name="Abe T."/>
            <person name="Yamada Y."/>
            <person name="Muto A."/>
            <person name="Inokuchi H."/>
            <person name="Ikemura T."/>
            <person name="Matsumoto T."/>
            <person name="Sasaki T."/>
            <person name="Itoh T."/>
        </authorList>
    </citation>
    <scope>NUCLEOTIDE SEQUENCE [LARGE SCALE GENOMIC DNA]</scope>
    <source>
        <strain evidence="3">cv. Nipponbare</strain>
    </source>
</reference>
<dbReference type="AlphaFoldDB" id="A0A0P0WJV7"/>
<sequence length="147" mass="15458">PKLSLTSPVLLGLAISAPPPLHRRKETAAGPARVEALFCFAALALFPGRRPHSSGTPAPAIRPHPLQGKQSGGVASRRTGTVVSERHGGQVVRHPRTASSVHMPEQGPGWRDPPANHQRQLLHHAAAAGHDGIGELLILFTQSSSST</sequence>
<dbReference type="Proteomes" id="UP000059680">
    <property type="component" value="Chromosome 5"/>
</dbReference>
<dbReference type="InParanoid" id="A0A0P0WJV7"/>
<evidence type="ECO:0000313" key="2">
    <source>
        <dbReference type="EMBL" id="BAS93070.1"/>
    </source>
</evidence>
<evidence type="ECO:0000313" key="3">
    <source>
        <dbReference type="Proteomes" id="UP000059680"/>
    </source>
</evidence>
<keyword evidence="3" id="KW-1185">Reference proteome</keyword>
<dbReference type="Gramene" id="Os05t0267900-01">
    <property type="protein sequence ID" value="Os05t0267900-01"/>
    <property type="gene ID" value="Os05g0267900"/>
</dbReference>
<dbReference type="EMBL" id="AP014961">
    <property type="protein sequence ID" value="BAS93070.1"/>
    <property type="molecule type" value="Genomic_DNA"/>
</dbReference>
<name>A0A0P0WJV7_ORYSJ</name>
<reference evidence="3" key="1">
    <citation type="journal article" date="2005" name="Nature">
        <title>The map-based sequence of the rice genome.</title>
        <authorList>
            <consortium name="International rice genome sequencing project (IRGSP)"/>
            <person name="Matsumoto T."/>
            <person name="Wu J."/>
            <person name="Kanamori H."/>
            <person name="Katayose Y."/>
            <person name="Fujisawa M."/>
            <person name="Namiki N."/>
            <person name="Mizuno H."/>
            <person name="Yamamoto K."/>
            <person name="Antonio B.A."/>
            <person name="Baba T."/>
            <person name="Sakata K."/>
            <person name="Nagamura Y."/>
            <person name="Aoki H."/>
            <person name="Arikawa K."/>
            <person name="Arita K."/>
            <person name="Bito T."/>
            <person name="Chiden Y."/>
            <person name="Fujitsuka N."/>
            <person name="Fukunaka R."/>
            <person name="Hamada M."/>
            <person name="Harada C."/>
            <person name="Hayashi A."/>
            <person name="Hijishita S."/>
            <person name="Honda M."/>
            <person name="Hosokawa S."/>
            <person name="Ichikawa Y."/>
            <person name="Idonuma A."/>
            <person name="Iijima M."/>
            <person name="Ikeda M."/>
            <person name="Ikeno M."/>
            <person name="Ito K."/>
            <person name="Ito S."/>
            <person name="Ito T."/>
            <person name="Ito Y."/>
            <person name="Ito Y."/>
            <person name="Iwabuchi A."/>
            <person name="Kamiya K."/>
            <person name="Karasawa W."/>
            <person name="Kurita K."/>
            <person name="Katagiri S."/>
            <person name="Kikuta A."/>
            <person name="Kobayashi H."/>
            <person name="Kobayashi N."/>
            <person name="Machita K."/>
            <person name="Maehara T."/>
            <person name="Masukawa M."/>
            <person name="Mizubayashi T."/>
            <person name="Mukai Y."/>
            <person name="Nagasaki H."/>
            <person name="Nagata Y."/>
            <person name="Naito S."/>
            <person name="Nakashima M."/>
            <person name="Nakama Y."/>
            <person name="Nakamichi Y."/>
            <person name="Nakamura M."/>
            <person name="Meguro A."/>
            <person name="Negishi M."/>
            <person name="Ohta I."/>
            <person name="Ohta T."/>
            <person name="Okamoto M."/>
            <person name="Ono N."/>
            <person name="Saji S."/>
            <person name="Sakaguchi M."/>
            <person name="Sakai K."/>
            <person name="Shibata M."/>
            <person name="Shimokawa T."/>
            <person name="Song J."/>
            <person name="Takazaki Y."/>
            <person name="Terasawa K."/>
            <person name="Tsugane M."/>
            <person name="Tsuji K."/>
            <person name="Ueda S."/>
            <person name="Waki K."/>
            <person name="Yamagata H."/>
            <person name="Yamamoto M."/>
            <person name="Yamamoto S."/>
            <person name="Yamane H."/>
            <person name="Yoshiki S."/>
            <person name="Yoshihara R."/>
            <person name="Yukawa K."/>
            <person name="Zhong H."/>
            <person name="Yano M."/>
            <person name="Yuan Q."/>
            <person name="Ouyang S."/>
            <person name="Liu J."/>
            <person name="Jones K.M."/>
            <person name="Gansberger K."/>
            <person name="Moffat K."/>
            <person name="Hill J."/>
            <person name="Bera J."/>
            <person name="Fadrosh D."/>
            <person name="Jin S."/>
            <person name="Johri S."/>
            <person name="Kim M."/>
            <person name="Overton L."/>
            <person name="Reardon M."/>
            <person name="Tsitrin T."/>
            <person name="Vuong H."/>
            <person name="Weaver B."/>
            <person name="Ciecko A."/>
            <person name="Tallon L."/>
            <person name="Jackson J."/>
            <person name="Pai G."/>
            <person name="Aken S.V."/>
            <person name="Utterback T."/>
            <person name="Reidmuller S."/>
            <person name="Feldblyum T."/>
            <person name="Hsiao J."/>
            <person name="Zismann V."/>
            <person name="Iobst S."/>
            <person name="de Vazeille A.R."/>
            <person name="Buell C.R."/>
            <person name="Ying K."/>
            <person name="Li Y."/>
            <person name="Lu T."/>
            <person name="Huang Y."/>
            <person name="Zhao Q."/>
            <person name="Feng Q."/>
            <person name="Zhang L."/>
            <person name="Zhu J."/>
            <person name="Weng Q."/>
            <person name="Mu J."/>
            <person name="Lu Y."/>
            <person name="Fan D."/>
            <person name="Liu Y."/>
            <person name="Guan J."/>
            <person name="Zhang Y."/>
            <person name="Yu S."/>
            <person name="Liu X."/>
            <person name="Zhang Y."/>
            <person name="Hong G."/>
            <person name="Han B."/>
            <person name="Choisne N."/>
            <person name="Demange N."/>
            <person name="Orjeda G."/>
            <person name="Samain S."/>
            <person name="Cattolico L."/>
            <person name="Pelletier E."/>
            <person name="Couloux A."/>
            <person name="Segurens B."/>
            <person name="Wincker P."/>
            <person name="D'Hont A."/>
            <person name="Scarpelli C."/>
            <person name="Weissenbach J."/>
            <person name="Salanoubat M."/>
            <person name="Quetier F."/>
            <person name="Yu Y."/>
            <person name="Kim H.R."/>
            <person name="Rambo T."/>
            <person name="Currie J."/>
            <person name="Collura K."/>
            <person name="Luo M."/>
            <person name="Yang T."/>
            <person name="Ammiraju J.S.S."/>
            <person name="Engler F."/>
            <person name="Soderlund C."/>
            <person name="Wing R.A."/>
            <person name="Palmer L.E."/>
            <person name="de la Bastide M."/>
            <person name="Spiegel L."/>
            <person name="Nascimento L."/>
            <person name="Zutavern T."/>
            <person name="O'Shaughnessy A."/>
            <person name="Dike S."/>
            <person name="Dedhia N."/>
            <person name="Preston R."/>
            <person name="Balija V."/>
            <person name="McCombie W.R."/>
            <person name="Chow T."/>
            <person name="Chen H."/>
            <person name="Chung M."/>
            <person name="Chen C."/>
            <person name="Shaw J."/>
            <person name="Wu H."/>
            <person name="Hsiao K."/>
            <person name="Chao Y."/>
            <person name="Chu M."/>
            <person name="Cheng C."/>
            <person name="Hour A."/>
            <person name="Lee P."/>
            <person name="Lin S."/>
            <person name="Lin Y."/>
            <person name="Liou J."/>
            <person name="Liu S."/>
            <person name="Hsing Y."/>
            <person name="Raghuvanshi S."/>
            <person name="Mohanty A."/>
            <person name="Bharti A.K."/>
            <person name="Gaur A."/>
            <person name="Gupta V."/>
            <person name="Kumar D."/>
            <person name="Ravi V."/>
            <person name="Vij S."/>
            <person name="Kapur A."/>
            <person name="Khurana P."/>
            <person name="Khurana P."/>
            <person name="Khurana J.P."/>
            <person name="Tyagi A.K."/>
            <person name="Gaikwad K."/>
            <person name="Singh A."/>
            <person name="Dalal V."/>
            <person name="Srivastava S."/>
            <person name="Dixit A."/>
            <person name="Pal A.K."/>
            <person name="Ghazi I.A."/>
            <person name="Yadav M."/>
            <person name="Pandit A."/>
            <person name="Bhargava A."/>
            <person name="Sureshbabu K."/>
            <person name="Batra K."/>
            <person name="Sharma T.R."/>
            <person name="Mohapatra T."/>
            <person name="Singh N.K."/>
            <person name="Messing J."/>
            <person name="Nelson A.B."/>
            <person name="Fuks G."/>
            <person name="Kavchok S."/>
            <person name="Keizer G."/>
            <person name="Linton E."/>
            <person name="Llaca V."/>
            <person name="Song R."/>
            <person name="Tanyolac B."/>
            <person name="Young S."/>
            <person name="Ho-Il K."/>
            <person name="Hahn J.H."/>
            <person name="Sangsakoo G."/>
            <person name="Vanavichit A."/>
            <person name="de Mattos Luiz.A.T."/>
            <person name="Zimmer P.D."/>
            <person name="Malone G."/>
            <person name="Dellagostin O."/>
            <person name="de Oliveira A.C."/>
            <person name="Bevan M."/>
            <person name="Bancroft I."/>
            <person name="Minx P."/>
            <person name="Cordum H."/>
            <person name="Wilson R."/>
            <person name="Cheng Z."/>
            <person name="Jin W."/>
            <person name="Jiang J."/>
            <person name="Leong S.A."/>
            <person name="Iwama H."/>
            <person name="Gojobori T."/>
            <person name="Itoh T."/>
            <person name="Niimura Y."/>
            <person name="Fujii Y."/>
            <person name="Habara T."/>
            <person name="Sakai H."/>
            <person name="Sato Y."/>
            <person name="Wilson G."/>
            <person name="Kumar K."/>
            <person name="McCouch S."/>
            <person name="Juretic N."/>
            <person name="Hoen D."/>
            <person name="Wright S."/>
            <person name="Bruskiewich R."/>
            <person name="Bureau T."/>
            <person name="Miyao A."/>
            <person name="Hirochika H."/>
            <person name="Nishikawa T."/>
            <person name="Kadowaki K."/>
            <person name="Sugiura M."/>
            <person name="Burr B."/>
            <person name="Sasaki T."/>
        </authorList>
    </citation>
    <scope>NUCLEOTIDE SEQUENCE [LARGE SCALE GENOMIC DNA]</scope>
    <source>
        <strain evidence="3">cv. Nipponbare</strain>
    </source>
</reference>
<feature type="non-terminal residue" evidence="2">
    <location>
        <position position="147"/>
    </location>
</feature>
<proteinExistence type="predicted"/>
<evidence type="ECO:0000256" key="1">
    <source>
        <dbReference type="SAM" id="MobiDB-lite"/>
    </source>
</evidence>
<gene>
    <name evidence="2" type="ordered locus">Os05g0267900</name>
    <name evidence="2" type="ORF">OSNPB_050267900</name>
</gene>
<dbReference type="PaxDb" id="39947-A0A0P0WJV7"/>